<organism evidence="3 4">
    <name type="scientific">Agrococcus jenensis</name>
    <dbReference type="NCBI Taxonomy" id="46353"/>
    <lineage>
        <taxon>Bacteria</taxon>
        <taxon>Bacillati</taxon>
        <taxon>Actinomycetota</taxon>
        <taxon>Actinomycetes</taxon>
        <taxon>Micrococcales</taxon>
        <taxon>Microbacteriaceae</taxon>
        <taxon>Agrococcus</taxon>
    </lineage>
</organism>
<dbReference type="AlphaFoldDB" id="A0A3N2ARF0"/>
<dbReference type="Proteomes" id="UP000275456">
    <property type="component" value="Unassembled WGS sequence"/>
</dbReference>
<dbReference type="SUPFAM" id="SSF54909">
    <property type="entry name" value="Dimeric alpha+beta barrel"/>
    <property type="match status" value="1"/>
</dbReference>
<dbReference type="EMBL" id="RKHJ01000001">
    <property type="protein sequence ID" value="ROR65629.1"/>
    <property type="molecule type" value="Genomic_DNA"/>
</dbReference>
<dbReference type="RefSeq" id="WP_123696697.1">
    <property type="nucleotide sequence ID" value="NZ_RKHJ01000001.1"/>
</dbReference>
<evidence type="ECO:0000256" key="1">
    <source>
        <dbReference type="ARBA" id="ARBA00007689"/>
    </source>
</evidence>
<accession>A0A3N2ARF0</accession>
<evidence type="ECO:0000313" key="4">
    <source>
        <dbReference type="Proteomes" id="UP000275456"/>
    </source>
</evidence>
<comment type="caution">
    <text evidence="3">The sequence shown here is derived from an EMBL/GenBank/DDBJ whole genome shotgun (WGS) entry which is preliminary data.</text>
</comment>
<dbReference type="InterPro" id="IPR011008">
    <property type="entry name" value="Dimeric_a/b-barrel"/>
</dbReference>
<gene>
    <name evidence="3" type="ORF">EDD26_0998</name>
</gene>
<name>A0A3N2ARF0_9MICO</name>
<evidence type="ECO:0000313" key="3">
    <source>
        <dbReference type="EMBL" id="ROR65629.1"/>
    </source>
</evidence>
<dbReference type="Pfam" id="PF03795">
    <property type="entry name" value="YCII"/>
    <property type="match status" value="1"/>
</dbReference>
<keyword evidence="4" id="KW-1185">Reference proteome</keyword>
<dbReference type="Gene3D" id="3.30.70.1060">
    <property type="entry name" value="Dimeric alpha+beta barrel"/>
    <property type="match status" value="1"/>
</dbReference>
<feature type="domain" description="YCII-related" evidence="2">
    <location>
        <begin position="12"/>
        <end position="82"/>
    </location>
</feature>
<comment type="similarity">
    <text evidence="1">Belongs to the YciI family.</text>
</comment>
<sequence length="88" mass="9460">MIAVILSFSDDPARLELRPRHRELLGEMHEQGLLVAAGPFADQSGALLLFATDDVAEVKTALARDPYYGAPGVQIVTIQPWSVVTGSV</sequence>
<proteinExistence type="inferred from homology"/>
<dbReference type="OrthoDB" id="8968203at2"/>
<dbReference type="InterPro" id="IPR005545">
    <property type="entry name" value="YCII"/>
</dbReference>
<evidence type="ECO:0000259" key="2">
    <source>
        <dbReference type="Pfam" id="PF03795"/>
    </source>
</evidence>
<protein>
    <recommendedName>
        <fullName evidence="2">YCII-related domain-containing protein</fullName>
    </recommendedName>
</protein>
<reference evidence="3 4" key="1">
    <citation type="submission" date="2018-11" db="EMBL/GenBank/DDBJ databases">
        <title>Sequencing the genomes of 1000 actinobacteria strains.</title>
        <authorList>
            <person name="Klenk H.-P."/>
        </authorList>
    </citation>
    <scope>NUCLEOTIDE SEQUENCE [LARGE SCALE GENOMIC DNA]</scope>
    <source>
        <strain evidence="3 4">DSM 9580</strain>
    </source>
</reference>